<keyword evidence="1" id="KW-0812">Transmembrane</keyword>
<protein>
    <recommendedName>
        <fullName evidence="4">DUF3618 domain-containing protein</fullName>
    </recommendedName>
</protein>
<evidence type="ECO:0008006" key="4">
    <source>
        <dbReference type="Google" id="ProtNLM"/>
    </source>
</evidence>
<proteinExistence type="predicted"/>
<evidence type="ECO:0000256" key="1">
    <source>
        <dbReference type="SAM" id="Phobius"/>
    </source>
</evidence>
<name>A0A1C3PGS0_9ACTN</name>
<keyword evidence="1" id="KW-0472">Membrane</keyword>
<keyword evidence="3" id="KW-1185">Reference proteome</keyword>
<sequence>MGENPDKIRTDIEATRSRLTEELGLLSEKISPGRVAGRTAADARSAVVHARERVASGAAGARTRFAGVTEELAPKASATAHKASVTAHKAKQTADEVVYRASQNPQVIATSRKVRESTGQAVRTTRRRATDNPGATRAVVTGVVGTAVTIAAVTVIVRRRRCRSWGE</sequence>
<evidence type="ECO:0000313" key="2">
    <source>
        <dbReference type="EMBL" id="SBW28956.1"/>
    </source>
</evidence>
<keyword evidence="1" id="KW-1133">Transmembrane helix</keyword>
<accession>A0A1C3PGS0</accession>
<organism evidence="2 3">
    <name type="scientific">Candidatus Protofrankia californiensis</name>
    <dbReference type="NCBI Taxonomy" id="1839754"/>
    <lineage>
        <taxon>Bacteria</taxon>
        <taxon>Bacillati</taxon>
        <taxon>Actinomycetota</taxon>
        <taxon>Actinomycetes</taxon>
        <taxon>Frankiales</taxon>
        <taxon>Frankiaceae</taxon>
        <taxon>Protofrankia</taxon>
    </lineage>
</organism>
<dbReference type="EMBL" id="FLUV01002577">
    <property type="protein sequence ID" value="SBW28956.1"/>
    <property type="molecule type" value="Genomic_DNA"/>
</dbReference>
<reference evidence="3" key="1">
    <citation type="submission" date="2016-02" db="EMBL/GenBank/DDBJ databases">
        <authorList>
            <person name="Wibberg D."/>
        </authorList>
    </citation>
    <scope>NUCLEOTIDE SEQUENCE [LARGE SCALE GENOMIC DNA]</scope>
</reference>
<dbReference type="AlphaFoldDB" id="A0A1C3PGS0"/>
<gene>
    <name evidence="2" type="ORF">FDG2_6240</name>
</gene>
<evidence type="ECO:0000313" key="3">
    <source>
        <dbReference type="Proteomes" id="UP000199013"/>
    </source>
</evidence>
<dbReference type="InterPro" id="IPR022062">
    <property type="entry name" value="DUF3618"/>
</dbReference>
<feature type="transmembrane region" description="Helical" evidence="1">
    <location>
        <begin position="138"/>
        <end position="157"/>
    </location>
</feature>
<dbReference type="Proteomes" id="UP000199013">
    <property type="component" value="Unassembled WGS sequence"/>
</dbReference>
<dbReference type="Pfam" id="PF12277">
    <property type="entry name" value="DUF3618"/>
    <property type="match status" value="1"/>
</dbReference>